<dbReference type="EMBL" id="JAVREH010000004">
    <property type="protein sequence ID" value="MDT0260642.1"/>
    <property type="molecule type" value="Genomic_DNA"/>
</dbReference>
<protein>
    <submittedName>
        <fullName evidence="4">Chitinase</fullName>
    </submittedName>
</protein>
<feature type="signal peptide" evidence="2">
    <location>
        <begin position="1"/>
        <end position="30"/>
    </location>
</feature>
<evidence type="ECO:0000313" key="5">
    <source>
        <dbReference type="Proteomes" id="UP001183176"/>
    </source>
</evidence>
<dbReference type="InterPro" id="IPR003610">
    <property type="entry name" value="CBM5/12"/>
</dbReference>
<evidence type="ECO:0000256" key="1">
    <source>
        <dbReference type="ARBA" id="ARBA00022801"/>
    </source>
</evidence>
<dbReference type="PANTHER" id="PTHR42976">
    <property type="entry name" value="BIFUNCTIONAL CHITINASE/LYSOZYME-RELATED"/>
    <property type="match status" value="1"/>
</dbReference>
<feature type="chain" id="PRO_5046825250" evidence="2">
    <location>
        <begin position="31"/>
        <end position="396"/>
    </location>
</feature>
<sequence length="396" mass="40890">MRIRKTIVAVLASAAAATAGVLTHSGTADAAVTWPAHYSAPYVDISLYPTFNLTQAAQQSGNKFFTLGFILNTGGTCNAGWSSYTALDTGFLQSDIASLRAAGGDVAISVGGANGSEPAQSCTTASSLQAQYQRIIDNYKISHLDFDVEGGALSDTASVDRRNKAIAGLEAANPSLKVTYTLPVLPSALTQPGIDLLRNAVSNNARVDVVNMMTMDYGSANSNMGGAATSAATALVSQLGSIFTGRTSAQLWAMVGITPMIGQNDSQGEIFSLNDAQTVLSFANAHGITELSFWSAGRDNGSCPGQTYASPSCSGLSQAQWAFAHLFAPFTPGGGVVTPPPTTPPTGCAGAWSSSTAYVGGSVVSYSGHKWTAKWWTQGDIPGNNSQAVWVDNGTC</sequence>
<comment type="caution">
    <text evidence="4">The sequence shown here is derived from an EMBL/GenBank/DDBJ whole genome shotgun (WGS) entry which is preliminary data.</text>
</comment>
<dbReference type="Gene3D" id="2.10.10.20">
    <property type="entry name" value="Carbohydrate-binding module superfamily 5/12"/>
    <property type="match status" value="1"/>
</dbReference>
<dbReference type="PROSITE" id="PS51910">
    <property type="entry name" value="GH18_2"/>
    <property type="match status" value="1"/>
</dbReference>
<dbReference type="PANTHER" id="PTHR42976:SF1">
    <property type="entry name" value="GH18 DOMAIN-CONTAINING PROTEIN-RELATED"/>
    <property type="match status" value="1"/>
</dbReference>
<keyword evidence="1" id="KW-0378">Hydrolase</keyword>
<dbReference type="InterPro" id="IPR001223">
    <property type="entry name" value="Glyco_hydro18_cat"/>
</dbReference>
<keyword evidence="5" id="KW-1185">Reference proteome</keyword>
<dbReference type="RefSeq" id="WP_311421799.1">
    <property type="nucleotide sequence ID" value="NZ_JAVREH010000004.1"/>
</dbReference>
<keyword evidence="2" id="KW-0732">Signal</keyword>
<dbReference type="SUPFAM" id="SSF51055">
    <property type="entry name" value="Carbohydrate binding domain"/>
    <property type="match status" value="1"/>
</dbReference>
<gene>
    <name evidence="4" type="ORF">RM423_04470</name>
</gene>
<dbReference type="SUPFAM" id="SSF51445">
    <property type="entry name" value="(Trans)glycosidases"/>
    <property type="match status" value="1"/>
</dbReference>
<organism evidence="4 5">
    <name type="scientific">Jatrophihabitans lederbergiae</name>
    <dbReference type="NCBI Taxonomy" id="3075547"/>
    <lineage>
        <taxon>Bacteria</taxon>
        <taxon>Bacillati</taxon>
        <taxon>Actinomycetota</taxon>
        <taxon>Actinomycetes</taxon>
        <taxon>Jatrophihabitantales</taxon>
        <taxon>Jatrophihabitantaceae</taxon>
        <taxon>Jatrophihabitans</taxon>
    </lineage>
</organism>
<dbReference type="Gene3D" id="3.20.20.80">
    <property type="entry name" value="Glycosidases"/>
    <property type="match status" value="1"/>
</dbReference>
<dbReference type="Pfam" id="PF02839">
    <property type="entry name" value="CBM_5_12"/>
    <property type="match status" value="1"/>
</dbReference>
<evidence type="ECO:0000313" key="4">
    <source>
        <dbReference type="EMBL" id="MDT0260642.1"/>
    </source>
</evidence>
<dbReference type="InterPro" id="IPR017853">
    <property type="entry name" value="GH"/>
</dbReference>
<dbReference type="Proteomes" id="UP001183176">
    <property type="component" value="Unassembled WGS sequence"/>
</dbReference>
<dbReference type="InterPro" id="IPR052750">
    <property type="entry name" value="GH18_Chitinase"/>
</dbReference>
<accession>A0ABU2J6N0</accession>
<dbReference type="SMART" id="SM00495">
    <property type="entry name" value="ChtBD3"/>
    <property type="match status" value="1"/>
</dbReference>
<dbReference type="CDD" id="cd06543">
    <property type="entry name" value="GH18_PF-ChiA-like"/>
    <property type="match status" value="1"/>
</dbReference>
<name>A0ABU2J6N0_9ACTN</name>
<evidence type="ECO:0000259" key="3">
    <source>
        <dbReference type="PROSITE" id="PS51910"/>
    </source>
</evidence>
<dbReference type="CDD" id="cd12215">
    <property type="entry name" value="ChiC_BD"/>
    <property type="match status" value="1"/>
</dbReference>
<evidence type="ECO:0000256" key="2">
    <source>
        <dbReference type="SAM" id="SignalP"/>
    </source>
</evidence>
<feature type="domain" description="GH18" evidence="3">
    <location>
        <begin position="28"/>
        <end position="316"/>
    </location>
</feature>
<proteinExistence type="predicted"/>
<reference evidence="5" key="1">
    <citation type="submission" date="2023-07" db="EMBL/GenBank/DDBJ databases">
        <title>30 novel species of actinomycetes from the DSMZ collection.</title>
        <authorList>
            <person name="Nouioui I."/>
        </authorList>
    </citation>
    <scope>NUCLEOTIDE SEQUENCE [LARGE SCALE GENOMIC DNA]</scope>
    <source>
        <strain evidence="5">DSM 44399</strain>
    </source>
</reference>
<dbReference type="InterPro" id="IPR036573">
    <property type="entry name" value="CBM_sf_5/12"/>
</dbReference>